<feature type="domain" description="DUF8128" evidence="3">
    <location>
        <begin position="64"/>
        <end position="339"/>
    </location>
</feature>
<evidence type="ECO:0000259" key="2">
    <source>
        <dbReference type="Pfam" id="PF01935"/>
    </source>
</evidence>
<organism evidence="4 5">
    <name type="scientific">Candidatus Daviesbacteria bacterium RIFCSPHIGHO2_12_FULL_37_11</name>
    <dbReference type="NCBI Taxonomy" id="1797777"/>
    <lineage>
        <taxon>Bacteria</taxon>
        <taxon>Candidatus Daviesiibacteriota</taxon>
    </lineage>
</organism>
<keyword evidence="1" id="KW-0812">Transmembrane</keyword>
<dbReference type="AlphaFoldDB" id="A0A1F5KA07"/>
<dbReference type="EMBL" id="MFDE01000037">
    <property type="protein sequence ID" value="OGE37792.1"/>
    <property type="molecule type" value="Genomic_DNA"/>
</dbReference>
<dbReference type="Proteomes" id="UP000176527">
    <property type="component" value="Unassembled WGS sequence"/>
</dbReference>
<dbReference type="PANTHER" id="PTHR30121">
    <property type="entry name" value="UNCHARACTERIZED PROTEIN YJGR-RELATED"/>
    <property type="match status" value="1"/>
</dbReference>
<dbReference type="InterPro" id="IPR058441">
    <property type="entry name" value="DUF8128"/>
</dbReference>
<evidence type="ECO:0000313" key="5">
    <source>
        <dbReference type="Proteomes" id="UP000176527"/>
    </source>
</evidence>
<evidence type="ECO:0000313" key="4">
    <source>
        <dbReference type="EMBL" id="OGE37792.1"/>
    </source>
</evidence>
<protein>
    <submittedName>
        <fullName evidence="4">Uncharacterized protein</fullName>
    </submittedName>
</protein>
<dbReference type="Gene3D" id="3.40.50.300">
    <property type="entry name" value="P-loop containing nucleotide triphosphate hydrolases"/>
    <property type="match status" value="2"/>
</dbReference>
<dbReference type="InterPro" id="IPR002789">
    <property type="entry name" value="HerA_central"/>
</dbReference>
<reference evidence="4 5" key="1">
    <citation type="journal article" date="2016" name="Nat. Commun.">
        <title>Thousands of microbial genomes shed light on interconnected biogeochemical processes in an aquifer system.</title>
        <authorList>
            <person name="Anantharaman K."/>
            <person name="Brown C.T."/>
            <person name="Hug L.A."/>
            <person name="Sharon I."/>
            <person name="Castelle C.J."/>
            <person name="Probst A.J."/>
            <person name="Thomas B.C."/>
            <person name="Singh A."/>
            <person name="Wilkins M.J."/>
            <person name="Karaoz U."/>
            <person name="Brodie E.L."/>
            <person name="Williams K.H."/>
            <person name="Hubbard S.S."/>
            <person name="Banfield J.F."/>
        </authorList>
    </citation>
    <scope>NUCLEOTIDE SEQUENCE [LARGE SCALE GENOMIC DNA]</scope>
</reference>
<dbReference type="InterPro" id="IPR051162">
    <property type="entry name" value="T4SS_component"/>
</dbReference>
<evidence type="ECO:0000256" key="1">
    <source>
        <dbReference type="SAM" id="Phobius"/>
    </source>
</evidence>
<dbReference type="InterPro" id="IPR027417">
    <property type="entry name" value="P-loop_NTPase"/>
</dbReference>
<keyword evidence="1" id="KW-1133">Transmembrane helix</keyword>
<gene>
    <name evidence="4" type="ORF">A3F00_05285</name>
</gene>
<name>A0A1F5KA07_9BACT</name>
<dbReference type="Pfam" id="PF26449">
    <property type="entry name" value="DUF8128"/>
    <property type="match status" value="1"/>
</dbReference>
<dbReference type="Pfam" id="PF01935">
    <property type="entry name" value="DUF87"/>
    <property type="match status" value="1"/>
</dbReference>
<feature type="domain" description="Helicase HerA central" evidence="2">
    <location>
        <begin position="364"/>
        <end position="441"/>
    </location>
</feature>
<accession>A0A1F5KA07</accession>
<feature type="transmembrane region" description="Helical" evidence="1">
    <location>
        <begin position="12"/>
        <end position="37"/>
    </location>
</feature>
<comment type="caution">
    <text evidence="4">The sequence shown here is derived from an EMBL/GenBank/DDBJ whole genome shotgun (WGS) entry which is preliminary data.</text>
</comment>
<evidence type="ECO:0000259" key="3">
    <source>
        <dbReference type="Pfam" id="PF26449"/>
    </source>
</evidence>
<proteinExistence type="predicted"/>
<sequence length="782" mass="88034">MEVTQVSNQPDIISLTLGFTLILGLALAILGSAVYFWKYFVGYVKYKDREKKSLEYVLLQITVPRDNEVKIDATEQLFATFASIRKSTGKFFGSFKPQPSISFEIVAIHESIRFFVSCHKSHQDLVEKQIHGAYPDAEIKEVPEYNIFTENGSTAYSLMKLKNPDHFPVKTFKDLPTDPLSSITSSLAKMQPGEGASVQVIISPSGGRWKDAGKKWLKKEKDPGKPDNPKPPPDVKEIEAVENKLSKPGFETAIRIVVSSTSPESAKAHLANLKSAFEQFSGPYNSFSGGKVYSEKGFMTDFVYRFMPKYTKTSVLTPEELASIFHFPNKSVETPHIFWLSSKRAPAPDKIPTSGLYLGRSVFRGTVRPVYLGEDDRRRHMYIVGRTGTGKTELLKSMMLQDILAGKGIAFIDPHGDAAEEVLTLIPPERAEDVIYFDPADTLRPFGINMLEAYSEDQKHFVVANIIGLMYKLFDPNKTGIIGPRFEHGVRNAMLTAMSKPGSTFVEVMRIMTDANFVRELLPLVTDPVVRRYWTDQIAQTTDFHKSEVLDYTVSKFGRFVTNKMMRNIIGQSQSSFDIRRVMDEGKILIINLSKGLIGEENSNFLGLILVPKILAAAMSRSDMPESQRRDFYLYVDEFQNFATETFGDILSEARKYRLNLIVANQFIGQIGEELKNAVFGNVGTIISFRVGVTDANYLQHEFAPTFSENDLVNIERYHAYIKTIVGGEPVNAFSLDTTKDINKWKAMLNSQTGQAIKELSRLKFGRDMAQVETELIQRSHL</sequence>
<keyword evidence="1" id="KW-0472">Membrane</keyword>
<dbReference type="SUPFAM" id="SSF52540">
    <property type="entry name" value="P-loop containing nucleoside triphosphate hydrolases"/>
    <property type="match status" value="1"/>
</dbReference>
<dbReference type="PANTHER" id="PTHR30121:SF6">
    <property type="entry name" value="SLR6007 PROTEIN"/>
    <property type="match status" value="1"/>
</dbReference>